<dbReference type="EMBL" id="BAABME010001406">
    <property type="protein sequence ID" value="GAA0149441.1"/>
    <property type="molecule type" value="Genomic_DNA"/>
</dbReference>
<organism evidence="1 2">
    <name type="scientific">Lithospermum erythrorhizon</name>
    <name type="common">Purple gromwell</name>
    <name type="synonym">Lithospermum officinale var. erythrorhizon</name>
    <dbReference type="NCBI Taxonomy" id="34254"/>
    <lineage>
        <taxon>Eukaryota</taxon>
        <taxon>Viridiplantae</taxon>
        <taxon>Streptophyta</taxon>
        <taxon>Embryophyta</taxon>
        <taxon>Tracheophyta</taxon>
        <taxon>Spermatophyta</taxon>
        <taxon>Magnoliopsida</taxon>
        <taxon>eudicotyledons</taxon>
        <taxon>Gunneridae</taxon>
        <taxon>Pentapetalae</taxon>
        <taxon>asterids</taxon>
        <taxon>lamiids</taxon>
        <taxon>Boraginales</taxon>
        <taxon>Boraginaceae</taxon>
        <taxon>Boraginoideae</taxon>
        <taxon>Lithospermeae</taxon>
        <taxon>Lithospermum</taxon>
    </lineage>
</organism>
<dbReference type="AlphaFoldDB" id="A0AAV3PEQ0"/>
<comment type="caution">
    <text evidence="1">The sequence shown here is derived from an EMBL/GenBank/DDBJ whole genome shotgun (WGS) entry which is preliminary data.</text>
</comment>
<sequence length="78" mass="9118">MFVEEFNLITDEEGHLTIALNNKKLTNRTGTPRNRGKRRTKIRRRDLFVLPAVQETVEAAVLFEFMKIRTRGCNGKRN</sequence>
<keyword evidence="2" id="KW-1185">Reference proteome</keyword>
<proteinExistence type="predicted"/>
<reference evidence="1 2" key="1">
    <citation type="submission" date="2024-01" db="EMBL/GenBank/DDBJ databases">
        <title>The complete chloroplast genome sequence of Lithospermum erythrorhizon: insights into the phylogenetic relationship among Boraginaceae species and the maternal lineages of purple gromwells.</title>
        <authorList>
            <person name="Okada T."/>
            <person name="Watanabe K."/>
        </authorList>
    </citation>
    <scope>NUCLEOTIDE SEQUENCE [LARGE SCALE GENOMIC DNA]</scope>
</reference>
<evidence type="ECO:0000313" key="1">
    <source>
        <dbReference type="EMBL" id="GAA0149441.1"/>
    </source>
</evidence>
<dbReference type="Proteomes" id="UP001454036">
    <property type="component" value="Unassembled WGS sequence"/>
</dbReference>
<name>A0AAV3PEQ0_LITER</name>
<accession>A0AAV3PEQ0</accession>
<evidence type="ECO:0000313" key="2">
    <source>
        <dbReference type="Proteomes" id="UP001454036"/>
    </source>
</evidence>
<protein>
    <submittedName>
        <fullName evidence="1">Uncharacterized protein</fullName>
    </submittedName>
</protein>
<gene>
    <name evidence="1" type="ORF">LIER_08608</name>
</gene>